<evidence type="ECO:0000313" key="2">
    <source>
        <dbReference type="Proteomes" id="UP000006078"/>
    </source>
</evidence>
<dbReference type="RefSeq" id="WP_004601676.1">
    <property type="nucleotide sequence ID" value="NZ_HF541868.1"/>
</dbReference>
<accession>K0YDN6</accession>
<dbReference type="AlphaFoldDB" id="K0YDN6"/>
<comment type="caution">
    <text evidence="1">The sequence shown here is derived from an EMBL/GenBank/DDBJ whole genome shotgun (WGS) entry which is preliminary data.</text>
</comment>
<protein>
    <recommendedName>
        <fullName evidence="3">CopG family transcriptional regulator</fullName>
    </recommendedName>
</protein>
<proteinExistence type="predicted"/>
<dbReference type="STRING" id="29321.AAV33_04520"/>
<organism evidence="1 2">
    <name type="scientific">Corynebacterium otitidis ATCC 51513</name>
    <dbReference type="NCBI Taxonomy" id="883169"/>
    <lineage>
        <taxon>Bacteria</taxon>
        <taxon>Bacillati</taxon>
        <taxon>Actinomycetota</taxon>
        <taxon>Actinomycetes</taxon>
        <taxon>Mycobacteriales</taxon>
        <taxon>Corynebacteriaceae</taxon>
        <taxon>Corynebacterium</taxon>
    </lineage>
</organism>
<gene>
    <name evidence="1" type="ORF">HMPREF9719_01786</name>
</gene>
<name>K0YDN6_9CORY</name>
<dbReference type="Proteomes" id="UP000006078">
    <property type="component" value="Unassembled WGS sequence"/>
</dbReference>
<dbReference type="HOGENOM" id="CLU_203087_0_0_11"/>
<keyword evidence="2" id="KW-1185">Reference proteome</keyword>
<evidence type="ECO:0008006" key="3">
    <source>
        <dbReference type="Google" id="ProtNLM"/>
    </source>
</evidence>
<dbReference type="EMBL" id="AHAE01000084">
    <property type="protein sequence ID" value="EJZ81268.1"/>
    <property type="molecule type" value="Genomic_DNA"/>
</dbReference>
<sequence length="71" mass="7966">MAMTLRLTPDQDRALGVLARAQHSSKHEAAVRAIVATAARLLSDERVAQLAREMLPEYARAEERLAAERRR</sequence>
<reference evidence="1 2" key="1">
    <citation type="submission" date="2012-08" db="EMBL/GenBank/DDBJ databases">
        <title>The Genome Sequence of Turicella otitidis ATCC 51513.</title>
        <authorList>
            <consortium name="The Broad Institute Genome Sequencing Platform"/>
            <person name="Earl A."/>
            <person name="Ward D."/>
            <person name="Feldgarden M."/>
            <person name="Gevers D."/>
            <person name="Huys G."/>
            <person name="Walker B."/>
            <person name="Young S.K."/>
            <person name="Zeng Q."/>
            <person name="Gargeya S."/>
            <person name="Fitzgerald M."/>
            <person name="Haas B."/>
            <person name="Abouelleil A."/>
            <person name="Alvarado L."/>
            <person name="Arachchi H.M."/>
            <person name="Berlin A.M."/>
            <person name="Chapman S.B."/>
            <person name="Goldberg J."/>
            <person name="Griggs A."/>
            <person name="Gujja S."/>
            <person name="Hansen M."/>
            <person name="Howarth C."/>
            <person name="Imamovic A."/>
            <person name="Larimer J."/>
            <person name="McCowen C."/>
            <person name="Montmayeur A."/>
            <person name="Murphy C."/>
            <person name="Neiman D."/>
            <person name="Pearson M."/>
            <person name="Priest M."/>
            <person name="Roberts A."/>
            <person name="Saif S."/>
            <person name="Shea T."/>
            <person name="Sisk P."/>
            <person name="Sykes S."/>
            <person name="Wortman J."/>
            <person name="Nusbaum C."/>
            <person name="Birren B."/>
        </authorList>
    </citation>
    <scope>NUCLEOTIDE SEQUENCE [LARGE SCALE GENOMIC DNA]</scope>
    <source>
        <strain evidence="1 2">ATCC 51513</strain>
    </source>
</reference>
<evidence type="ECO:0000313" key="1">
    <source>
        <dbReference type="EMBL" id="EJZ81268.1"/>
    </source>
</evidence>